<dbReference type="Proteomes" id="UP001143548">
    <property type="component" value="Unassembled WGS sequence"/>
</dbReference>
<sequence>MSPNFHPVNTDSPCSTADLTSDSDIIPTHEYNNDNASNLDYFIPEGFSTNPTFTNHNDPNLNESFQVDVSELVTEANRFWDDHSPVLATNEERPSSGESYPSTYMMESDDANMHETSASYAPYDNSQVIGAEMDMEMMTIGNENETEEENAIYEEQQAHNVMLAALGLASLNKGASHAVDNDDDDAETSSSVTYDDDSEGKERKASGGVRLTPTERMNQAGVAAWLGMDCEEQNGELLQYGEQDEDDYDEDETISFVYDDDIMEMGEGVVDEVVNVVEGPPRQVLISSQPGTVAEYDTASFECDFEGEQQQQPQQQEEHETEERWDGDSQHPPPPSPYPRFHTNNRPTELIIEYYSSDDDNNAEETMSDPSSSSSETPLDAPTSQLYSTPWTTTSISTSTSSTSSTFSTSSTPTDTDTLAQIPYPPQPQTPPFTLLTDLNNHLNQSPQNRAIHLRNLANEISNTMSFVNSKTIAGDFTSEDAAPVDRVMRIVREGELKMRYQERYERQKGKLVNRERRVAEREDRVRKREERVSQREMGAAGWWEVWRERGREVWEGVESDLYGSGSGSNGDGYRRNAMDTLQKTVRVTKEVVRRMDQMIEDDGQSGTSGSGSGSEIDRDDVEGGVGIRTGIEEYWRMRLRGRVGSTE</sequence>
<evidence type="ECO:0000256" key="1">
    <source>
        <dbReference type="SAM" id="MobiDB-lite"/>
    </source>
</evidence>
<evidence type="ECO:0000313" key="3">
    <source>
        <dbReference type="Proteomes" id="UP001143548"/>
    </source>
</evidence>
<feature type="region of interest" description="Disordered" evidence="1">
    <location>
        <begin position="175"/>
        <end position="208"/>
    </location>
</feature>
<comment type="caution">
    <text evidence="2">The sequence shown here is derived from an EMBL/GenBank/DDBJ whole genome shotgun (WGS) entry which is preliminary data.</text>
</comment>
<feature type="compositionally biased region" description="Polar residues" evidence="1">
    <location>
        <begin position="1"/>
        <end position="23"/>
    </location>
</feature>
<protein>
    <submittedName>
        <fullName evidence="2">Uncharacterized protein</fullName>
    </submittedName>
</protein>
<evidence type="ECO:0000313" key="2">
    <source>
        <dbReference type="EMBL" id="GKZ19731.1"/>
    </source>
</evidence>
<proteinExistence type="predicted"/>
<accession>A0A9W6DLK8</accession>
<feature type="compositionally biased region" description="Low complexity" evidence="1">
    <location>
        <begin position="388"/>
        <end position="420"/>
    </location>
</feature>
<name>A0A9W6DLK8_9EURO</name>
<organism evidence="2 3">
    <name type="scientific">Aspergillus brasiliensis</name>
    <dbReference type="NCBI Taxonomy" id="319629"/>
    <lineage>
        <taxon>Eukaryota</taxon>
        <taxon>Fungi</taxon>
        <taxon>Dikarya</taxon>
        <taxon>Ascomycota</taxon>
        <taxon>Pezizomycotina</taxon>
        <taxon>Eurotiomycetes</taxon>
        <taxon>Eurotiomycetidae</taxon>
        <taxon>Eurotiales</taxon>
        <taxon>Aspergillaceae</taxon>
        <taxon>Aspergillus</taxon>
        <taxon>Aspergillus subgen. Circumdati</taxon>
    </lineage>
</organism>
<feature type="region of interest" description="Disordered" evidence="1">
    <location>
        <begin position="598"/>
        <end position="625"/>
    </location>
</feature>
<feature type="region of interest" description="Disordered" evidence="1">
    <location>
        <begin position="360"/>
        <end position="420"/>
    </location>
</feature>
<feature type="region of interest" description="Disordered" evidence="1">
    <location>
        <begin position="306"/>
        <end position="344"/>
    </location>
</feature>
<feature type="region of interest" description="Disordered" evidence="1">
    <location>
        <begin position="1"/>
        <end position="34"/>
    </location>
</feature>
<dbReference type="EMBL" id="BROQ01000022">
    <property type="protein sequence ID" value="GKZ19731.1"/>
    <property type="molecule type" value="Genomic_DNA"/>
</dbReference>
<gene>
    <name evidence="2" type="ORF">AbraCBS73388_004718</name>
</gene>
<reference evidence="2" key="1">
    <citation type="submission" date="2022-07" db="EMBL/GenBank/DDBJ databases">
        <title>Taxonomy of Aspergillus series Nigri: significant species reduction supported by multi-species coalescent approaches.</title>
        <authorList>
            <person name="Bian C."/>
            <person name="Kusuya Y."/>
            <person name="Sklenar F."/>
            <person name="D'hooge E."/>
            <person name="Yaguchi T."/>
            <person name="Takahashi H."/>
            <person name="Hubka V."/>
        </authorList>
    </citation>
    <scope>NUCLEOTIDE SEQUENCE</scope>
    <source>
        <strain evidence="2">CBS 733.88</strain>
    </source>
</reference>
<feature type="compositionally biased region" description="Basic and acidic residues" evidence="1">
    <location>
        <begin position="316"/>
        <end position="329"/>
    </location>
</feature>
<dbReference type="AlphaFoldDB" id="A0A9W6DLK8"/>